<evidence type="ECO:0000256" key="2">
    <source>
        <dbReference type="ARBA" id="ARBA00007524"/>
    </source>
</evidence>
<accession>A0A0G0NPI7</accession>
<keyword evidence="4 6" id="KW-1133">Transmembrane helix</keyword>
<evidence type="ECO:0000256" key="5">
    <source>
        <dbReference type="ARBA" id="ARBA00023136"/>
    </source>
</evidence>
<protein>
    <submittedName>
        <fullName evidence="7">TspO and MBR like protein</fullName>
    </submittedName>
</protein>
<evidence type="ECO:0000256" key="4">
    <source>
        <dbReference type="ARBA" id="ARBA00022989"/>
    </source>
</evidence>
<dbReference type="Pfam" id="PF03073">
    <property type="entry name" value="TspO_MBR"/>
    <property type="match status" value="1"/>
</dbReference>
<feature type="transmembrane region" description="Helical" evidence="6">
    <location>
        <begin position="83"/>
        <end position="103"/>
    </location>
</feature>
<dbReference type="CDD" id="cd15904">
    <property type="entry name" value="TSPO_MBR"/>
    <property type="match status" value="1"/>
</dbReference>
<dbReference type="FunFam" id="1.20.1260.100:FF:000001">
    <property type="entry name" value="translocator protein 2"/>
    <property type="match status" value="1"/>
</dbReference>
<dbReference type="AlphaFoldDB" id="A0A0G0NPI7"/>
<organism evidence="7 8">
    <name type="scientific">Candidatus Falkowbacteria bacterium GW2011_GWA2_39_24</name>
    <dbReference type="NCBI Taxonomy" id="1618634"/>
    <lineage>
        <taxon>Bacteria</taxon>
        <taxon>Candidatus Falkowiibacteriota</taxon>
    </lineage>
</organism>
<sequence length="162" mass="18926">MREGKIKIALLLMASLLFAQLAGWFGAIFNVVSLDDWYPTLVKPSFNPPGWLFGPVWTILFLLMGYALFLILKGQWHKRQRNLAMLVFIIQWLLNIGWSFIFFGLQNPLLAFLEIIILWLTIMWNILVFYRLNKTAAYLLLPYLLWVTFALVLNANIVVLNY</sequence>
<dbReference type="PIRSF" id="PIRSF005859">
    <property type="entry name" value="PBR"/>
    <property type="match status" value="1"/>
</dbReference>
<evidence type="ECO:0000256" key="1">
    <source>
        <dbReference type="ARBA" id="ARBA00004141"/>
    </source>
</evidence>
<dbReference type="EMBL" id="LBWS01000021">
    <property type="protein sequence ID" value="KKR14681.1"/>
    <property type="molecule type" value="Genomic_DNA"/>
</dbReference>
<dbReference type="InterPro" id="IPR038330">
    <property type="entry name" value="TspO/MBR-related_sf"/>
</dbReference>
<feature type="transmembrane region" description="Helical" evidence="6">
    <location>
        <begin position="137"/>
        <end position="159"/>
    </location>
</feature>
<feature type="transmembrane region" description="Helical" evidence="6">
    <location>
        <begin position="51"/>
        <end position="71"/>
    </location>
</feature>
<evidence type="ECO:0000256" key="3">
    <source>
        <dbReference type="ARBA" id="ARBA00022692"/>
    </source>
</evidence>
<comment type="caution">
    <text evidence="7">The sequence shown here is derived from an EMBL/GenBank/DDBJ whole genome shotgun (WGS) entry which is preliminary data.</text>
</comment>
<dbReference type="InterPro" id="IPR004307">
    <property type="entry name" value="TspO_MBR"/>
</dbReference>
<dbReference type="GO" id="GO:0033013">
    <property type="term" value="P:tetrapyrrole metabolic process"/>
    <property type="evidence" value="ECO:0007669"/>
    <property type="project" value="UniProtKB-ARBA"/>
</dbReference>
<comment type="subcellular location">
    <subcellularLocation>
        <location evidence="1">Membrane</location>
        <topology evidence="1">Multi-pass membrane protein</topology>
    </subcellularLocation>
</comment>
<name>A0A0G0NPI7_9BACT</name>
<evidence type="ECO:0000313" key="7">
    <source>
        <dbReference type="EMBL" id="KKR14681.1"/>
    </source>
</evidence>
<proteinExistence type="inferred from homology"/>
<gene>
    <name evidence="7" type="ORF">UT42_C0021G0005</name>
</gene>
<dbReference type="Gene3D" id="1.20.1260.100">
    <property type="entry name" value="TspO/MBR protein"/>
    <property type="match status" value="1"/>
</dbReference>
<feature type="transmembrane region" description="Helical" evidence="6">
    <location>
        <begin position="109"/>
        <end position="130"/>
    </location>
</feature>
<dbReference type="GO" id="GO:0016020">
    <property type="term" value="C:membrane"/>
    <property type="evidence" value="ECO:0007669"/>
    <property type="project" value="UniProtKB-SubCell"/>
</dbReference>
<keyword evidence="5 6" id="KW-0472">Membrane</keyword>
<evidence type="ECO:0000256" key="6">
    <source>
        <dbReference type="SAM" id="Phobius"/>
    </source>
</evidence>
<dbReference type="Proteomes" id="UP000034048">
    <property type="component" value="Unassembled WGS sequence"/>
</dbReference>
<evidence type="ECO:0000313" key="8">
    <source>
        <dbReference type="Proteomes" id="UP000034048"/>
    </source>
</evidence>
<comment type="similarity">
    <text evidence="2">Belongs to the TspO/BZRP family.</text>
</comment>
<reference evidence="7 8" key="1">
    <citation type="journal article" date="2015" name="Nature">
        <title>rRNA introns, odd ribosomes, and small enigmatic genomes across a large radiation of phyla.</title>
        <authorList>
            <person name="Brown C.T."/>
            <person name="Hug L.A."/>
            <person name="Thomas B.C."/>
            <person name="Sharon I."/>
            <person name="Castelle C.J."/>
            <person name="Singh A."/>
            <person name="Wilkins M.J."/>
            <person name="Williams K.H."/>
            <person name="Banfield J.F."/>
        </authorList>
    </citation>
    <scope>NUCLEOTIDE SEQUENCE [LARGE SCALE GENOMIC DNA]</scope>
</reference>
<keyword evidence="3 6" id="KW-0812">Transmembrane</keyword>
<dbReference type="PANTHER" id="PTHR10057:SF0">
    <property type="entry name" value="TRANSLOCATOR PROTEIN"/>
    <property type="match status" value="1"/>
</dbReference>
<dbReference type="PANTHER" id="PTHR10057">
    <property type="entry name" value="PERIPHERAL-TYPE BENZODIAZEPINE RECEPTOR"/>
    <property type="match status" value="1"/>
</dbReference>